<proteinExistence type="predicted"/>
<dbReference type="AlphaFoldDB" id="A0A075GHT5"/>
<sequence>MSADISCGKCGEKISTMQTLKSVKDVMKHYNNKCPSCGQVLSATEFSLDLEKK</sequence>
<reference evidence="1" key="1">
    <citation type="journal article" date="2014" name="Genome Biol. Evol.">
        <title>Pangenome evidence for extensive interdomain horizontal transfer affecting lineage core and shell genes in uncultured planktonic thaumarchaeota and euryarchaeota.</title>
        <authorList>
            <person name="Deschamps P."/>
            <person name="Zivanovic Y."/>
            <person name="Moreira D."/>
            <person name="Rodriguez-Valera F."/>
            <person name="Lopez-Garcia P."/>
        </authorList>
    </citation>
    <scope>NUCLEOTIDE SEQUENCE</scope>
</reference>
<evidence type="ECO:0000313" key="1">
    <source>
        <dbReference type="EMBL" id="AIF03561.1"/>
    </source>
</evidence>
<dbReference type="EMBL" id="KF900683">
    <property type="protein sequence ID" value="AIF03561.1"/>
    <property type="molecule type" value="Genomic_DNA"/>
</dbReference>
<name>A0A075GHT5_9ARCH</name>
<organism evidence="1">
    <name type="scientific">uncultured marine thaumarchaeote KM3_168_C12</name>
    <dbReference type="NCBI Taxonomy" id="1456038"/>
    <lineage>
        <taxon>Archaea</taxon>
        <taxon>Nitrososphaerota</taxon>
        <taxon>environmental samples</taxon>
    </lineage>
</organism>
<accession>A0A075GHT5</accession>
<protein>
    <submittedName>
        <fullName evidence="1">Uncharacterized protein</fullName>
    </submittedName>
</protein>